<dbReference type="SUPFAM" id="SSF51445">
    <property type="entry name" value="(Trans)glycosidases"/>
    <property type="match status" value="1"/>
</dbReference>
<dbReference type="Gene3D" id="3.20.20.80">
    <property type="entry name" value="Glycosidases"/>
    <property type="match status" value="1"/>
</dbReference>
<evidence type="ECO:0000256" key="6">
    <source>
        <dbReference type="RuleBase" id="RU361134"/>
    </source>
</evidence>
<evidence type="ECO:0000256" key="1">
    <source>
        <dbReference type="ARBA" id="ARBA00001913"/>
    </source>
</evidence>
<dbReference type="Proteomes" id="UP000198806">
    <property type="component" value="Unassembled WGS sequence"/>
</dbReference>
<comment type="similarity">
    <text evidence="2 5">Belongs to the glycosyl hydrolase 13 family.</text>
</comment>
<dbReference type="Pfam" id="PF00128">
    <property type="entry name" value="Alpha-amylase"/>
    <property type="match status" value="1"/>
</dbReference>
<dbReference type="PANTHER" id="PTHR10357:SF215">
    <property type="entry name" value="ALPHA-AMYLASE 1"/>
    <property type="match status" value="1"/>
</dbReference>
<dbReference type="GO" id="GO:0005975">
    <property type="term" value="P:carbohydrate metabolic process"/>
    <property type="evidence" value="ECO:0007669"/>
    <property type="project" value="InterPro"/>
</dbReference>
<dbReference type="PRINTS" id="PR00110">
    <property type="entry name" value="ALPHAAMYLASE"/>
</dbReference>
<keyword evidence="4 7" id="KW-0732">Signal</keyword>
<dbReference type="InterPro" id="IPR017853">
    <property type="entry name" value="GH"/>
</dbReference>
<feature type="domain" description="Glycosyl hydrolase family 13 catalytic" evidence="8">
    <location>
        <begin position="58"/>
        <end position="427"/>
    </location>
</feature>
<dbReference type="EC" id="3.2.1.1" evidence="6"/>
<keyword evidence="10" id="KW-1185">Reference proteome</keyword>
<dbReference type="InterPro" id="IPR006047">
    <property type="entry name" value="GH13_cat_dom"/>
</dbReference>
<gene>
    <name evidence="9" type="ORF">SAMN04489757_10549</name>
</gene>
<evidence type="ECO:0000259" key="8">
    <source>
        <dbReference type="SMART" id="SM00642"/>
    </source>
</evidence>
<dbReference type="PANTHER" id="PTHR10357">
    <property type="entry name" value="ALPHA-AMYLASE FAMILY MEMBER"/>
    <property type="match status" value="1"/>
</dbReference>
<evidence type="ECO:0000256" key="7">
    <source>
        <dbReference type="SAM" id="SignalP"/>
    </source>
</evidence>
<keyword evidence="3" id="KW-0479">Metal-binding</keyword>
<dbReference type="Gene3D" id="2.60.40.1180">
    <property type="entry name" value="Golgi alpha-mannosidase II"/>
    <property type="match status" value="1"/>
</dbReference>
<keyword evidence="6" id="KW-0119">Carbohydrate metabolism</keyword>
<evidence type="ECO:0000256" key="3">
    <source>
        <dbReference type="ARBA" id="ARBA00022723"/>
    </source>
</evidence>
<dbReference type="STRING" id="1527.SAMN04489757_10549"/>
<feature type="signal peptide" evidence="7">
    <location>
        <begin position="1"/>
        <end position="30"/>
    </location>
</feature>
<comment type="cofactor">
    <cofactor evidence="1">
        <name>Ca(2+)</name>
        <dbReference type="ChEBI" id="CHEBI:29108"/>
    </cofactor>
</comment>
<dbReference type="RefSeq" id="WP_091684686.1">
    <property type="nucleotide sequence ID" value="NZ_BAABFM010000026.1"/>
</dbReference>
<keyword evidence="6 9" id="KW-0326">Glycosidase</keyword>
<protein>
    <recommendedName>
        <fullName evidence="6">Alpha-amylase</fullName>
        <ecNumber evidence="6">3.2.1.1</ecNumber>
    </recommendedName>
</protein>
<proteinExistence type="inferred from homology"/>
<dbReference type="OrthoDB" id="9805159at2"/>
<dbReference type="InterPro" id="IPR013780">
    <property type="entry name" value="Glyco_hydro_b"/>
</dbReference>
<dbReference type="GO" id="GO:0004556">
    <property type="term" value="F:alpha-amylase activity"/>
    <property type="evidence" value="ECO:0007669"/>
    <property type="project" value="UniProtKB-UniRule"/>
</dbReference>
<reference evidence="9 10" key="1">
    <citation type="submission" date="2016-10" db="EMBL/GenBank/DDBJ databases">
        <authorList>
            <person name="de Groot N.N."/>
        </authorList>
    </citation>
    <scope>NUCLEOTIDE SEQUENCE [LARGE SCALE GENOMIC DNA]</scope>
    <source>
        <strain evidence="9 10">DSM 1283</strain>
    </source>
</reference>
<comment type="catalytic activity">
    <reaction evidence="6">
        <text>Endohydrolysis of (1-&gt;4)-alpha-D-glucosidic linkages in polysaccharides containing three or more (1-&gt;4)-alpha-linked D-glucose units.</text>
        <dbReference type="EC" id="3.2.1.1"/>
    </reaction>
</comment>
<evidence type="ECO:0000256" key="4">
    <source>
        <dbReference type="ARBA" id="ARBA00022729"/>
    </source>
</evidence>
<evidence type="ECO:0000313" key="10">
    <source>
        <dbReference type="Proteomes" id="UP000198806"/>
    </source>
</evidence>
<dbReference type="EMBL" id="FOWD01000005">
    <property type="protein sequence ID" value="SFN95342.1"/>
    <property type="molecule type" value="Genomic_DNA"/>
</dbReference>
<dbReference type="SMART" id="SM00642">
    <property type="entry name" value="Aamy"/>
    <property type="match status" value="1"/>
</dbReference>
<evidence type="ECO:0000256" key="2">
    <source>
        <dbReference type="ARBA" id="ARBA00008061"/>
    </source>
</evidence>
<accession>A0A1I5D803</accession>
<organism evidence="9 10">
    <name type="scientific">Anaerocolumna aminovalerica</name>
    <dbReference type="NCBI Taxonomy" id="1527"/>
    <lineage>
        <taxon>Bacteria</taxon>
        <taxon>Bacillati</taxon>
        <taxon>Bacillota</taxon>
        <taxon>Clostridia</taxon>
        <taxon>Lachnospirales</taxon>
        <taxon>Lachnospiraceae</taxon>
        <taxon>Anaerocolumna</taxon>
    </lineage>
</organism>
<feature type="chain" id="PRO_5011447756" description="Alpha-amylase" evidence="7">
    <location>
        <begin position="31"/>
        <end position="623"/>
    </location>
</feature>
<sequence length="623" mass="69919">MNLRKRILAALMVAVLSLSSLLINPSPINAVAGGAAVSAQTLGVTDRSALNETDIVYMVLTDRFYDGNPANNGTLNAEYRPGELKYTQGGDWVGLKSKLNYIKNLGVTAIWISPPSENELLSRDGSESGYHGYFTKDYYSPDPHYGTKQDLIDLVDEAHNLGLKVILDVVPNHMADYLEPYASSYSSPSYQPAAPFNNPSWFHQNGDILDWNDEWQVQNCDLGGLDDIDHSNPAARAAIKDVYKMWVDDTGVDGVRVDAARSVDKNFLREFEEYLGVPSFGEIFVGDVDYVSDYQNYEWGVLDFPLFFQAREVFANDASFYNVKSILDQDYKYNNVNRLVTFIDNHDRDRFLCLANDNYQKLRLALTFLFTTRGIPDVYYGTEQECYGGGKPTEWAGIANKENREIMPGFSEDGEIFKYIQKLTSIRKDYACLSNGTQREMWVEDNIYAYSRRDDSTGQEIITVINNGTSNETRNIPIRAESSISIGTKLTNLLDTAVTTNVISGSVTGKQISLTIPAKTAYVFTIDNVSPYTPPAKTITTIRVHYDVGLGNTMYLRGGSYPLWWDKGRSMLNISSDVWVYEIERYAAGEVFEFKPLINDTTWSSGNNFIGVGGQTIDIYPNF</sequence>
<dbReference type="InterPro" id="IPR006046">
    <property type="entry name" value="Alpha_amylase"/>
</dbReference>
<dbReference type="SUPFAM" id="SSF51011">
    <property type="entry name" value="Glycosyl hydrolase domain"/>
    <property type="match status" value="1"/>
</dbReference>
<dbReference type="AlphaFoldDB" id="A0A1I5D803"/>
<evidence type="ECO:0000256" key="5">
    <source>
        <dbReference type="RuleBase" id="RU003615"/>
    </source>
</evidence>
<dbReference type="GO" id="GO:0046872">
    <property type="term" value="F:metal ion binding"/>
    <property type="evidence" value="ECO:0007669"/>
    <property type="project" value="UniProtKB-KW"/>
</dbReference>
<evidence type="ECO:0000313" key="9">
    <source>
        <dbReference type="EMBL" id="SFN95342.1"/>
    </source>
</evidence>
<keyword evidence="6" id="KW-0378">Hydrolase</keyword>
<name>A0A1I5D803_9FIRM</name>